<comment type="caution">
    <text evidence="10">The sequence shown here is derived from an EMBL/GenBank/DDBJ whole genome shotgun (WGS) entry which is preliminary data.</text>
</comment>
<keyword evidence="4" id="KW-1003">Cell membrane</keyword>
<feature type="transmembrane region" description="Helical" evidence="8">
    <location>
        <begin position="244"/>
        <end position="264"/>
    </location>
</feature>
<dbReference type="SUPFAM" id="SSF161098">
    <property type="entry name" value="MetI-like"/>
    <property type="match status" value="1"/>
</dbReference>
<dbReference type="Gene3D" id="1.10.3720.10">
    <property type="entry name" value="MetI-like"/>
    <property type="match status" value="1"/>
</dbReference>
<keyword evidence="5 8" id="KW-0812">Transmembrane</keyword>
<feature type="transmembrane region" description="Helical" evidence="8">
    <location>
        <begin position="185"/>
        <end position="207"/>
    </location>
</feature>
<comment type="similarity">
    <text evidence="2">Belongs to the binding-protein-dependent transport system permease family. CysTW subfamily.</text>
</comment>
<reference evidence="10 11" key="1">
    <citation type="submission" date="2018-08" db="EMBL/GenBank/DDBJ databases">
        <title>Meiothermus cateniformans JCM 15151 genome sequencing project.</title>
        <authorList>
            <person name="Da Costa M.S."/>
            <person name="Albuquerque L."/>
            <person name="Raposo P."/>
            <person name="Froufe H.J.C."/>
            <person name="Barroso C.S."/>
            <person name="Egas C."/>
        </authorList>
    </citation>
    <scope>NUCLEOTIDE SEQUENCE [LARGE SCALE GENOMIC DNA]</scope>
    <source>
        <strain evidence="10 11">JCM 15151</strain>
    </source>
</reference>
<dbReference type="OrthoDB" id="8404154at2"/>
<keyword evidence="3 8" id="KW-0813">Transport</keyword>
<dbReference type="AlphaFoldDB" id="A0A399DZ20"/>
<keyword evidence="6 8" id="KW-1133">Transmembrane helix</keyword>
<evidence type="ECO:0000256" key="5">
    <source>
        <dbReference type="ARBA" id="ARBA00022692"/>
    </source>
</evidence>
<dbReference type="KEGG" id="mtai:Mtai_v1c28770"/>
<evidence type="ECO:0000256" key="3">
    <source>
        <dbReference type="ARBA" id="ARBA00022448"/>
    </source>
</evidence>
<evidence type="ECO:0000256" key="8">
    <source>
        <dbReference type="RuleBase" id="RU363032"/>
    </source>
</evidence>
<protein>
    <submittedName>
        <fullName evidence="10">Spermidine/putrescine transport system permease protein PotB</fullName>
    </submittedName>
</protein>
<keyword evidence="7 8" id="KW-0472">Membrane</keyword>
<dbReference type="PROSITE" id="PS50928">
    <property type="entry name" value="ABC_TM1"/>
    <property type="match status" value="1"/>
</dbReference>
<feature type="transmembrane region" description="Helical" evidence="8">
    <location>
        <begin position="64"/>
        <end position="84"/>
    </location>
</feature>
<dbReference type="PANTHER" id="PTHR42929:SF1">
    <property type="entry name" value="INNER MEMBRANE ABC TRANSPORTER PERMEASE PROTEIN YDCU-RELATED"/>
    <property type="match status" value="1"/>
</dbReference>
<feature type="transmembrane region" description="Helical" evidence="8">
    <location>
        <begin position="144"/>
        <end position="164"/>
    </location>
</feature>
<comment type="subcellular location">
    <subcellularLocation>
        <location evidence="1 8">Cell membrane</location>
        <topology evidence="1 8">Multi-pass membrane protein</topology>
    </subcellularLocation>
</comment>
<proteinExistence type="inferred from homology"/>
<feature type="domain" description="ABC transmembrane type-1" evidence="9">
    <location>
        <begin position="58"/>
        <end position="263"/>
    </location>
</feature>
<dbReference type="PANTHER" id="PTHR42929">
    <property type="entry name" value="INNER MEMBRANE ABC TRANSPORTER PERMEASE PROTEIN YDCU-RELATED-RELATED"/>
    <property type="match status" value="1"/>
</dbReference>
<evidence type="ECO:0000256" key="2">
    <source>
        <dbReference type="ARBA" id="ARBA00007069"/>
    </source>
</evidence>
<evidence type="ECO:0000256" key="6">
    <source>
        <dbReference type="ARBA" id="ARBA00022989"/>
    </source>
</evidence>
<evidence type="ECO:0000313" key="10">
    <source>
        <dbReference type="EMBL" id="RIH75162.1"/>
    </source>
</evidence>
<dbReference type="RefSeq" id="WP_027888996.1">
    <property type="nucleotide sequence ID" value="NZ_JBHSXZ010000039.1"/>
</dbReference>
<feature type="transmembrane region" description="Helical" evidence="8">
    <location>
        <begin position="96"/>
        <end position="124"/>
    </location>
</feature>
<dbReference type="GO" id="GO:0055085">
    <property type="term" value="P:transmembrane transport"/>
    <property type="evidence" value="ECO:0007669"/>
    <property type="project" value="InterPro"/>
</dbReference>
<evidence type="ECO:0000256" key="4">
    <source>
        <dbReference type="ARBA" id="ARBA00022475"/>
    </source>
</evidence>
<name>A0A399DZ20_9DEIN</name>
<evidence type="ECO:0000256" key="1">
    <source>
        <dbReference type="ARBA" id="ARBA00004651"/>
    </source>
</evidence>
<dbReference type="InterPro" id="IPR035906">
    <property type="entry name" value="MetI-like_sf"/>
</dbReference>
<dbReference type="EMBL" id="QWKX01000077">
    <property type="protein sequence ID" value="RIH75162.1"/>
    <property type="molecule type" value="Genomic_DNA"/>
</dbReference>
<sequence>MSLGLRWVSLGIALAFGGFLLLFEVLPGLLLARVFWNEGQFSLASWQEATRPLYLRALRNSFELAFYSALQGAILGTLTAWALWSSAHPFVKRFTTGLSAVAANFAGPPLAFAFIVLLGGNGFFNLILKGLGLPTVDIYSKEGLYWVYLYFQWPLMTVLMLPAFGAIQREWLEAARSLGSSTWGFWWRVGLPVLLPSVLGSYVLLFANAFGAYATVYALTQGQRNLLPLQIGFQVGGDIGYNPVLASTLALMMALVLAASLVVYRLSRRWAARMEQV</sequence>
<feature type="transmembrane region" description="Helical" evidence="8">
    <location>
        <begin position="12"/>
        <end position="36"/>
    </location>
</feature>
<dbReference type="GO" id="GO:0005886">
    <property type="term" value="C:plasma membrane"/>
    <property type="evidence" value="ECO:0007669"/>
    <property type="project" value="UniProtKB-SubCell"/>
</dbReference>
<dbReference type="CDD" id="cd06261">
    <property type="entry name" value="TM_PBP2"/>
    <property type="match status" value="1"/>
</dbReference>
<dbReference type="InterPro" id="IPR000515">
    <property type="entry name" value="MetI-like"/>
</dbReference>
<evidence type="ECO:0000259" key="9">
    <source>
        <dbReference type="PROSITE" id="PS50928"/>
    </source>
</evidence>
<gene>
    <name evidence="10" type="primary">potB_2</name>
    <name evidence="10" type="ORF">Mcate_02368</name>
</gene>
<dbReference type="Proteomes" id="UP000266089">
    <property type="component" value="Unassembled WGS sequence"/>
</dbReference>
<accession>A0A399DZ20</accession>
<dbReference type="Pfam" id="PF00528">
    <property type="entry name" value="BPD_transp_1"/>
    <property type="match status" value="1"/>
</dbReference>
<organism evidence="10 11">
    <name type="scientific">Meiothermus taiwanensis</name>
    <dbReference type="NCBI Taxonomy" id="172827"/>
    <lineage>
        <taxon>Bacteria</taxon>
        <taxon>Thermotogati</taxon>
        <taxon>Deinococcota</taxon>
        <taxon>Deinococci</taxon>
        <taxon>Thermales</taxon>
        <taxon>Thermaceae</taxon>
        <taxon>Meiothermus</taxon>
    </lineage>
</organism>
<evidence type="ECO:0000256" key="7">
    <source>
        <dbReference type="ARBA" id="ARBA00023136"/>
    </source>
</evidence>
<evidence type="ECO:0000313" key="11">
    <source>
        <dbReference type="Proteomes" id="UP000266089"/>
    </source>
</evidence>